<protein>
    <submittedName>
        <fullName evidence="3">Heparan-alpha-glucosaminide N-acetyltransferase domain-containing protein</fullName>
    </submittedName>
</protein>
<dbReference type="PANTHER" id="PTHR31061">
    <property type="entry name" value="LD22376P"/>
    <property type="match status" value="1"/>
</dbReference>
<feature type="transmembrane region" description="Helical" evidence="1">
    <location>
        <begin position="142"/>
        <end position="160"/>
    </location>
</feature>
<dbReference type="EMBL" id="JBBKXZ010000001">
    <property type="protein sequence ID" value="MFD3394088.1"/>
    <property type="molecule type" value="Genomic_DNA"/>
</dbReference>
<gene>
    <name evidence="3" type="ORF">U0R10_05600</name>
</gene>
<sequence length="368" mass="41866">MKSRFLSLDILRGITLAAMILVNTSGNGTYTYGPLQHADWHGFTPTDLVFPTFLFMVGVAMRFSFKAFNYTLTPAVRTKILKRTVLLFIINYIIFYFPFLDFTWENLRFLNVLPRIALSYCAISFITLSVPARWLTTINISFLLAYWAIMALLGDTGVAYELGSNAVLKLDLFLFGPTHLYDGNGIPFDPEGFLSTLPALSTCLFGYQVSLYLEKQRDAQKPALTGLLVYGIGLIVLALIWDKSFPINKKLWTSSFVLMCAGIDFVLIGLLNWWIEVKERNFANTFFLVFGTNSILAYAISEVLTIQMSHVQIQEGSGTTSLNDWLYWHIFEPVFGKFNGSLAYAICFVLVCWSLCYVCYKRKWFLKV</sequence>
<feature type="transmembrane region" description="Helical" evidence="1">
    <location>
        <begin position="223"/>
        <end position="241"/>
    </location>
</feature>
<comment type="caution">
    <text evidence="3">The sequence shown here is derived from an EMBL/GenBank/DDBJ whole genome shotgun (WGS) entry which is preliminary data.</text>
</comment>
<feature type="domain" description="Heparan-alpha-glucosaminide N-acetyltransferase catalytic" evidence="2">
    <location>
        <begin position="4"/>
        <end position="161"/>
    </location>
</feature>
<evidence type="ECO:0000256" key="1">
    <source>
        <dbReference type="SAM" id="Phobius"/>
    </source>
</evidence>
<dbReference type="Proteomes" id="UP001598138">
    <property type="component" value="Unassembled WGS sequence"/>
</dbReference>
<evidence type="ECO:0000313" key="3">
    <source>
        <dbReference type="EMBL" id="MFD3394088.1"/>
    </source>
</evidence>
<feature type="transmembrane region" description="Helical" evidence="1">
    <location>
        <begin position="48"/>
        <end position="68"/>
    </location>
</feature>
<proteinExistence type="predicted"/>
<feature type="transmembrane region" description="Helical" evidence="1">
    <location>
        <begin position="282"/>
        <end position="300"/>
    </location>
</feature>
<keyword evidence="1" id="KW-0472">Membrane</keyword>
<evidence type="ECO:0000259" key="2">
    <source>
        <dbReference type="Pfam" id="PF07786"/>
    </source>
</evidence>
<keyword evidence="4" id="KW-1185">Reference proteome</keyword>
<evidence type="ECO:0000313" key="4">
    <source>
        <dbReference type="Proteomes" id="UP001598138"/>
    </source>
</evidence>
<feature type="transmembrane region" description="Helical" evidence="1">
    <location>
        <begin position="112"/>
        <end position="130"/>
    </location>
</feature>
<keyword evidence="1" id="KW-0812">Transmembrane</keyword>
<feature type="transmembrane region" description="Helical" evidence="1">
    <location>
        <begin position="192"/>
        <end position="211"/>
    </location>
</feature>
<accession>A0ABW6DDU2</accession>
<feature type="transmembrane region" description="Helical" evidence="1">
    <location>
        <begin position="341"/>
        <end position="360"/>
    </location>
</feature>
<dbReference type="InterPro" id="IPR012429">
    <property type="entry name" value="HGSNAT_cat"/>
</dbReference>
<reference evidence="3 4" key="1">
    <citation type="submission" date="2024-03" db="EMBL/GenBank/DDBJ databases">
        <title>Aquirufa genome sequencing.</title>
        <authorList>
            <person name="Pitt A."/>
            <person name="Hahn M.W."/>
        </authorList>
    </citation>
    <scope>NUCLEOTIDE SEQUENCE [LARGE SCALE GENOMIC DNA]</scope>
    <source>
        <strain evidence="3 4">OSTEICH-129V</strain>
    </source>
</reference>
<name>A0ABW6DDU2_9BACT</name>
<dbReference type="RefSeq" id="WP_377982963.1">
    <property type="nucleotide sequence ID" value="NZ_JBBKXZ010000001.1"/>
</dbReference>
<feature type="transmembrane region" description="Helical" evidence="1">
    <location>
        <begin position="253"/>
        <end position="275"/>
    </location>
</feature>
<dbReference type="Pfam" id="PF07786">
    <property type="entry name" value="HGSNAT_cat"/>
    <property type="match status" value="1"/>
</dbReference>
<dbReference type="PANTHER" id="PTHR31061:SF24">
    <property type="entry name" value="LD22376P"/>
    <property type="match status" value="1"/>
</dbReference>
<feature type="transmembrane region" description="Helical" evidence="1">
    <location>
        <begin position="80"/>
        <end position="100"/>
    </location>
</feature>
<organism evidence="3 4">
    <name type="scientific">Aquirufa avitistagni</name>
    <dbReference type="NCBI Taxonomy" id="3104728"/>
    <lineage>
        <taxon>Bacteria</taxon>
        <taxon>Pseudomonadati</taxon>
        <taxon>Bacteroidota</taxon>
        <taxon>Cytophagia</taxon>
        <taxon>Cytophagales</taxon>
        <taxon>Flectobacillaceae</taxon>
        <taxon>Aquirufa</taxon>
    </lineage>
</organism>
<keyword evidence="1" id="KW-1133">Transmembrane helix</keyword>